<feature type="region of interest" description="Disordered" evidence="1">
    <location>
        <begin position="115"/>
        <end position="148"/>
    </location>
</feature>
<sequence length="148" mass="18059">MSQRMHMCPRCENKVRTLYDWKGKNFCGMCQQENIEVYEATIIYRFFLLISLTKDYTKHIRDQVFLPDRGWTRKFAKFTVCNTQGVIAYVRRYLRRARIRRKEKKDLRVYNQRRKAEKKALRKRDKAYRKTERKATRAARAKILKAAR</sequence>
<evidence type="ECO:0000256" key="1">
    <source>
        <dbReference type="SAM" id="MobiDB-lite"/>
    </source>
</evidence>
<evidence type="ECO:0000313" key="2">
    <source>
        <dbReference type="EMBL" id="KKL68563.1"/>
    </source>
</evidence>
<gene>
    <name evidence="2" type="ORF">LCGC14_2123760</name>
</gene>
<comment type="caution">
    <text evidence="2">The sequence shown here is derived from an EMBL/GenBank/DDBJ whole genome shotgun (WGS) entry which is preliminary data.</text>
</comment>
<name>A0A0F9E3F8_9ZZZZ</name>
<accession>A0A0F9E3F8</accession>
<organism evidence="2">
    <name type="scientific">marine sediment metagenome</name>
    <dbReference type="NCBI Taxonomy" id="412755"/>
    <lineage>
        <taxon>unclassified sequences</taxon>
        <taxon>metagenomes</taxon>
        <taxon>ecological metagenomes</taxon>
    </lineage>
</organism>
<dbReference type="AlphaFoldDB" id="A0A0F9E3F8"/>
<proteinExistence type="predicted"/>
<feature type="compositionally biased region" description="Basic residues" evidence="1">
    <location>
        <begin position="115"/>
        <end position="127"/>
    </location>
</feature>
<dbReference type="EMBL" id="LAZR01026490">
    <property type="protein sequence ID" value="KKL68563.1"/>
    <property type="molecule type" value="Genomic_DNA"/>
</dbReference>
<reference evidence="2" key="1">
    <citation type="journal article" date="2015" name="Nature">
        <title>Complex archaea that bridge the gap between prokaryotes and eukaryotes.</title>
        <authorList>
            <person name="Spang A."/>
            <person name="Saw J.H."/>
            <person name="Jorgensen S.L."/>
            <person name="Zaremba-Niedzwiedzka K."/>
            <person name="Martijn J."/>
            <person name="Lind A.E."/>
            <person name="van Eijk R."/>
            <person name="Schleper C."/>
            <person name="Guy L."/>
            <person name="Ettema T.J."/>
        </authorList>
    </citation>
    <scope>NUCLEOTIDE SEQUENCE</scope>
</reference>
<protein>
    <submittedName>
        <fullName evidence="2">Uncharacterized protein</fullName>
    </submittedName>
</protein>
<feature type="compositionally biased region" description="Basic residues" evidence="1">
    <location>
        <begin position="136"/>
        <end position="148"/>
    </location>
</feature>